<dbReference type="GO" id="GO:0006772">
    <property type="term" value="P:thiamine metabolic process"/>
    <property type="evidence" value="ECO:0007669"/>
    <property type="project" value="UniProtKB-ARBA"/>
</dbReference>
<accession>A0A9D4ZQH3</accession>
<comment type="caution">
    <text evidence="2">The sequence shown here is derived from an EMBL/GenBank/DDBJ whole genome shotgun (WGS) entry which is preliminary data.</text>
</comment>
<dbReference type="InterPro" id="IPR016084">
    <property type="entry name" value="Haem_Oase-like_multi-hlx"/>
</dbReference>
<dbReference type="InterPro" id="IPR023214">
    <property type="entry name" value="HAD_sf"/>
</dbReference>
<dbReference type="Proteomes" id="UP000886520">
    <property type="component" value="Chromosome 1"/>
</dbReference>
<protein>
    <recommendedName>
        <fullName evidence="1">Thiaminase-2/PQQC domain-containing protein</fullName>
    </recommendedName>
</protein>
<keyword evidence="3" id="KW-1185">Reference proteome</keyword>
<dbReference type="InterPro" id="IPR050967">
    <property type="entry name" value="Thiamine_Salvage_TenA"/>
</dbReference>
<gene>
    <name evidence="2" type="ORF">GOP47_0000373</name>
</gene>
<evidence type="ECO:0000259" key="1">
    <source>
        <dbReference type="Pfam" id="PF03070"/>
    </source>
</evidence>
<dbReference type="PANTHER" id="PTHR43198">
    <property type="entry name" value="BIFUNCTIONAL TH2 PROTEIN"/>
    <property type="match status" value="1"/>
</dbReference>
<dbReference type="AlphaFoldDB" id="A0A9D4ZQH3"/>
<dbReference type="Gene3D" id="3.40.50.1000">
    <property type="entry name" value="HAD superfamily/HAD-like"/>
    <property type="match status" value="1"/>
</dbReference>
<evidence type="ECO:0000313" key="2">
    <source>
        <dbReference type="EMBL" id="KAI5084204.1"/>
    </source>
</evidence>
<dbReference type="InterPro" id="IPR004305">
    <property type="entry name" value="Thiaminase-2/PQQC"/>
</dbReference>
<proteinExistence type="predicted"/>
<dbReference type="EMBL" id="JABFUD020000001">
    <property type="protein sequence ID" value="KAI5084204.1"/>
    <property type="molecule type" value="Genomic_DNA"/>
</dbReference>
<feature type="domain" description="Thiaminase-2/PQQC" evidence="1">
    <location>
        <begin position="62"/>
        <end position="265"/>
    </location>
</feature>
<reference evidence="2" key="1">
    <citation type="submission" date="2021-01" db="EMBL/GenBank/DDBJ databases">
        <title>Adiantum capillus-veneris genome.</title>
        <authorList>
            <person name="Fang Y."/>
            <person name="Liao Q."/>
        </authorList>
    </citation>
    <scope>NUCLEOTIDE SEQUENCE</scope>
    <source>
        <strain evidence="2">H3</strain>
        <tissue evidence="2">Leaf</tissue>
    </source>
</reference>
<dbReference type="GO" id="GO:0005829">
    <property type="term" value="C:cytosol"/>
    <property type="evidence" value="ECO:0007669"/>
    <property type="project" value="TreeGrafter"/>
</dbReference>
<name>A0A9D4ZQH3_ADICA</name>
<sequence length="586" mass="65085">MNVAAGTKLLHHFHSLTRSSSQLRRRHLHVRCYCMAASTASGISLANLLWNKHRSQAVLALYHPFVVSLAAGVLDIGSFRNYIAQDAFFLQAFSTAYHLLRDNVDDDISKLTVNHLLQGVKDELQLHSSYAQAWGVDLSIASHRNKATVKYTEFLLATASGEERKQGGTTALDRLRLAAFTVGAMTPCMRLYAFLGQEIKKHLGADCSDSPYHEWIGTYSSKEFESSTLQIESLLDTLAAHLGEDDTSKLENLYSQAFTLELEFFSGQPNCQCTVLPFIRRQIDGSDASYLLMTDFDLTCSVTDSCSALASVSVQAAMKKGQDDRLRPHQKSAAELRRCWDSLEKSYSEHYSRITTLPEVEENCARLFNIDGLRSFLERLSDFEMQSNTEVIRQGVFEGLNLEDVWNAGHDMALQEGCTEFFRQISLKGNVNAHIISVCWSKSFVKGALSKEGLEYIEVHSNELMTSASCTSGDIKRMVETPFNKERVFEELMHKAGNLSRSVRSIYIGDSVTDLLCLLQADIGIVIGSNSTLQRVAKAFGVSMVPLYKGVLGMVKLGIPQGGTISGVLYVVTDWHEIRAFLTAGS</sequence>
<dbReference type="Gene3D" id="1.20.910.10">
    <property type="entry name" value="Heme oxygenase-like"/>
    <property type="match status" value="1"/>
</dbReference>
<dbReference type="SUPFAM" id="SSF48613">
    <property type="entry name" value="Heme oxygenase-like"/>
    <property type="match status" value="1"/>
</dbReference>
<evidence type="ECO:0000313" key="3">
    <source>
        <dbReference type="Proteomes" id="UP000886520"/>
    </source>
</evidence>
<organism evidence="2 3">
    <name type="scientific">Adiantum capillus-veneris</name>
    <name type="common">Maidenhair fern</name>
    <dbReference type="NCBI Taxonomy" id="13818"/>
    <lineage>
        <taxon>Eukaryota</taxon>
        <taxon>Viridiplantae</taxon>
        <taxon>Streptophyta</taxon>
        <taxon>Embryophyta</taxon>
        <taxon>Tracheophyta</taxon>
        <taxon>Polypodiopsida</taxon>
        <taxon>Polypodiidae</taxon>
        <taxon>Polypodiales</taxon>
        <taxon>Pteridineae</taxon>
        <taxon>Pteridaceae</taxon>
        <taxon>Vittarioideae</taxon>
        <taxon>Adiantum</taxon>
    </lineage>
</organism>
<dbReference type="SUPFAM" id="SSF56784">
    <property type="entry name" value="HAD-like"/>
    <property type="match status" value="1"/>
</dbReference>
<dbReference type="Pfam" id="PF03070">
    <property type="entry name" value="TENA_THI-4"/>
    <property type="match status" value="1"/>
</dbReference>
<dbReference type="PANTHER" id="PTHR43198:SF2">
    <property type="entry name" value="SI:CH1073-67J19.1-RELATED"/>
    <property type="match status" value="1"/>
</dbReference>
<dbReference type="InterPro" id="IPR036412">
    <property type="entry name" value="HAD-like_sf"/>
</dbReference>
<dbReference type="OrthoDB" id="10028886at2759"/>
<dbReference type="CDD" id="cd19368">
    <property type="entry name" value="TenA_C_AtTH2-like"/>
    <property type="match status" value="1"/>
</dbReference>